<accession>A0AAD6IWB9</accession>
<name>A0AAD6IWB9_DREDA</name>
<keyword evidence="3" id="KW-1185">Reference proteome</keyword>
<dbReference type="EMBL" id="JAQGDS010000010">
    <property type="protein sequence ID" value="KAJ6257941.1"/>
    <property type="molecule type" value="Genomic_DNA"/>
</dbReference>
<evidence type="ECO:0000256" key="1">
    <source>
        <dbReference type="SAM" id="MobiDB-lite"/>
    </source>
</evidence>
<dbReference type="AlphaFoldDB" id="A0AAD6IWB9"/>
<evidence type="ECO:0000313" key="2">
    <source>
        <dbReference type="EMBL" id="KAJ6257941.1"/>
    </source>
</evidence>
<comment type="caution">
    <text evidence="2">The sequence shown here is derived from an EMBL/GenBank/DDBJ whole genome shotgun (WGS) entry which is preliminary data.</text>
</comment>
<evidence type="ECO:0000313" key="3">
    <source>
        <dbReference type="Proteomes" id="UP001221413"/>
    </source>
</evidence>
<feature type="region of interest" description="Disordered" evidence="1">
    <location>
        <begin position="1"/>
        <end position="46"/>
    </location>
</feature>
<gene>
    <name evidence="2" type="ORF">Dda_7731</name>
</gene>
<dbReference type="Proteomes" id="UP001221413">
    <property type="component" value="Unassembled WGS sequence"/>
</dbReference>
<proteinExistence type="predicted"/>
<sequence>MSHLSPYGGKNHDELIVPSPTPTHTGEHHSQPVAVPGSNGKHEPSSSYLKDLNLVAEAARRAQSALMTRDFENCSMYVRVFIAETNRHMHR</sequence>
<protein>
    <submittedName>
        <fullName evidence="2">Uncharacterized protein</fullName>
    </submittedName>
</protein>
<organism evidence="2 3">
    <name type="scientific">Drechslerella dactyloides</name>
    <name type="common">Nematode-trapping fungus</name>
    <name type="synonym">Arthrobotrys dactyloides</name>
    <dbReference type="NCBI Taxonomy" id="74499"/>
    <lineage>
        <taxon>Eukaryota</taxon>
        <taxon>Fungi</taxon>
        <taxon>Dikarya</taxon>
        <taxon>Ascomycota</taxon>
        <taxon>Pezizomycotina</taxon>
        <taxon>Orbiliomycetes</taxon>
        <taxon>Orbiliales</taxon>
        <taxon>Orbiliaceae</taxon>
        <taxon>Drechslerella</taxon>
    </lineage>
</organism>
<reference evidence="2" key="1">
    <citation type="submission" date="2023-01" db="EMBL/GenBank/DDBJ databases">
        <title>The chitinases involved in constricting ring structure development in the nematode-trapping fungus Drechslerella dactyloides.</title>
        <authorList>
            <person name="Wang R."/>
            <person name="Zhang L."/>
            <person name="Tang P."/>
            <person name="Li S."/>
            <person name="Liang L."/>
        </authorList>
    </citation>
    <scope>NUCLEOTIDE SEQUENCE</scope>
    <source>
        <strain evidence="2">YMF1.00031</strain>
    </source>
</reference>